<gene>
    <name evidence="1" type="ORF">QH73_0014350</name>
</gene>
<dbReference type="AlphaFoldDB" id="A0A9X5I4P4"/>
<evidence type="ECO:0000313" key="1">
    <source>
        <dbReference type="EMBL" id="NHC35818.1"/>
    </source>
</evidence>
<dbReference type="Proteomes" id="UP000031532">
    <property type="component" value="Unassembled WGS sequence"/>
</dbReference>
<proteinExistence type="predicted"/>
<dbReference type="OrthoDB" id="529205at2"/>
<protein>
    <submittedName>
        <fullName evidence="1">Uncharacterized protein</fullName>
    </submittedName>
</protein>
<name>A0A9X5I4P4_9CYAN</name>
<dbReference type="EMBL" id="JTJC03000003">
    <property type="protein sequence ID" value="NHC35818.1"/>
    <property type="molecule type" value="Genomic_DNA"/>
</dbReference>
<sequence length="141" mass="15921">MYNIDRTEEFDSSVALLVDIFKLKNKTIVESCRKTFIALFGSDYTTDLMTAAVFQLAATDADTCHWTLHTFYELDACLKLIEGVFEFAIQKLIGLGFILGRDFSANANGELLLNRVAKIALLENISDADWNFLKEILQVIE</sequence>
<dbReference type="RefSeq" id="WP_039713256.1">
    <property type="nucleotide sequence ID" value="NZ_JTJC03000003.1"/>
</dbReference>
<accession>A0A9X5I4P4</accession>
<reference evidence="1 2" key="1">
    <citation type="journal article" date="2015" name="Genome Announc.">
        <title>Draft Genome Sequence of the Terrestrial Cyanobacterium Scytonema millei VB511283, Isolated from Eastern India.</title>
        <authorList>
            <person name="Sen D."/>
            <person name="Chandrababunaidu M.M."/>
            <person name="Singh D."/>
            <person name="Sanghi N."/>
            <person name="Ghorai A."/>
            <person name="Mishra G.P."/>
            <person name="Madduluri M."/>
            <person name="Adhikary S.P."/>
            <person name="Tripathy S."/>
        </authorList>
    </citation>
    <scope>NUCLEOTIDE SEQUENCE [LARGE SCALE GENOMIC DNA]</scope>
    <source>
        <strain evidence="1 2">VB511283</strain>
    </source>
</reference>
<organism evidence="1 2">
    <name type="scientific">Scytonema millei VB511283</name>
    <dbReference type="NCBI Taxonomy" id="1245923"/>
    <lineage>
        <taxon>Bacteria</taxon>
        <taxon>Bacillati</taxon>
        <taxon>Cyanobacteriota</taxon>
        <taxon>Cyanophyceae</taxon>
        <taxon>Nostocales</taxon>
        <taxon>Scytonemataceae</taxon>
        <taxon>Scytonema</taxon>
    </lineage>
</organism>
<keyword evidence="2" id="KW-1185">Reference proteome</keyword>
<comment type="caution">
    <text evidence="1">The sequence shown here is derived from an EMBL/GenBank/DDBJ whole genome shotgun (WGS) entry which is preliminary data.</text>
</comment>
<evidence type="ECO:0000313" key="2">
    <source>
        <dbReference type="Proteomes" id="UP000031532"/>
    </source>
</evidence>